<name>A0A3N0Z4K5_ANAGA</name>
<dbReference type="AlphaFoldDB" id="A0A3N0Z4K5"/>
<proteinExistence type="predicted"/>
<evidence type="ECO:0000313" key="2">
    <source>
        <dbReference type="Proteomes" id="UP000281406"/>
    </source>
</evidence>
<gene>
    <name evidence="1" type="ORF">DPX16_11639</name>
</gene>
<accession>A0A3N0Z4K5</accession>
<protein>
    <submittedName>
        <fullName evidence="1">Uncharacterized protein</fullName>
    </submittedName>
</protein>
<keyword evidence="2" id="KW-1185">Reference proteome</keyword>
<comment type="caution">
    <text evidence="1">The sequence shown here is derived from an EMBL/GenBank/DDBJ whole genome shotgun (WGS) entry which is preliminary data.</text>
</comment>
<sequence length="130" mass="14931">MLWYASLAPRQILPEALRKAVLTKGVLNLSTSILRILRKAMDDEWTATHFSMMKYIFTSKGKHMSLLQKIITLNRMLPQQTLHQRSIIPPDQIRFSLDHPFSGPKLQMSMLNFSIAQDPQRGIELLKAAD</sequence>
<dbReference type="Proteomes" id="UP000281406">
    <property type="component" value="Unassembled WGS sequence"/>
</dbReference>
<reference evidence="1 2" key="1">
    <citation type="submission" date="2018-10" db="EMBL/GenBank/DDBJ databases">
        <title>Genome assembly for a Yunnan-Guizhou Plateau 3E fish, Anabarilius grahami (Regan), and its evolutionary and genetic applications.</title>
        <authorList>
            <person name="Jiang W."/>
        </authorList>
    </citation>
    <scope>NUCLEOTIDE SEQUENCE [LARGE SCALE GENOMIC DNA]</scope>
    <source>
        <strain evidence="1">AG-KIZ</strain>
        <tissue evidence="1">Muscle</tissue>
    </source>
</reference>
<evidence type="ECO:0000313" key="1">
    <source>
        <dbReference type="EMBL" id="ROL53213.1"/>
    </source>
</evidence>
<organism evidence="1 2">
    <name type="scientific">Anabarilius grahami</name>
    <name type="common">Kanglang fish</name>
    <name type="synonym">Barilius grahami</name>
    <dbReference type="NCBI Taxonomy" id="495550"/>
    <lineage>
        <taxon>Eukaryota</taxon>
        <taxon>Metazoa</taxon>
        <taxon>Chordata</taxon>
        <taxon>Craniata</taxon>
        <taxon>Vertebrata</taxon>
        <taxon>Euteleostomi</taxon>
        <taxon>Actinopterygii</taxon>
        <taxon>Neopterygii</taxon>
        <taxon>Teleostei</taxon>
        <taxon>Ostariophysi</taxon>
        <taxon>Cypriniformes</taxon>
        <taxon>Xenocyprididae</taxon>
        <taxon>Xenocypridinae</taxon>
        <taxon>Xenocypridinae incertae sedis</taxon>
        <taxon>Anabarilius</taxon>
    </lineage>
</organism>
<dbReference type="EMBL" id="RJVU01011952">
    <property type="protein sequence ID" value="ROL53213.1"/>
    <property type="molecule type" value="Genomic_DNA"/>
</dbReference>